<comment type="caution">
    <text evidence="2">The sequence shown here is derived from an EMBL/GenBank/DDBJ whole genome shotgun (WGS) entry which is preliminary data.</text>
</comment>
<dbReference type="InterPro" id="IPR002156">
    <property type="entry name" value="RNaseH_domain"/>
</dbReference>
<dbReference type="EMBL" id="JBBPBM010000020">
    <property type="protein sequence ID" value="KAK8551001.1"/>
    <property type="molecule type" value="Genomic_DNA"/>
</dbReference>
<evidence type="ECO:0000313" key="3">
    <source>
        <dbReference type="Proteomes" id="UP001472677"/>
    </source>
</evidence>
<keyword evidence="3" id="KW-1185">Reference proteome</keyword>
<dbReference type="CDD" id="cd06222">
    <property type="entry name" value="RNase_H_like"/>
    <property type="match status" value="1"/>
</dbReference>
<reference evidence="2 3" key="1">
    <citation type="journal article" date="2024" name="G3 (Bethesda)">
        <title>Genome assembly of Hibiscus sabdariffa L. provides insights into metabolisms of medicinal natural products.</title>
        <authorList>
            <person name="Kim T."/>
        </authorList>
    </citation>
    <scope>NUCLEOTIDE SEQUENCE [LARGE SCALE GENOMIC DNA]</scope>
    <source>
        <strain evidence="2">TK-2024</strain>
        <tissue evidence="2">Old leaves</tissue>
    </source>
</reference>
<dbReference type="PANTHER" id="PTHR47074">
    <property type="entry name" value="BNAC02G40300D PROTEIN"/>
    <property type="match status" value="1"/>
</dbReference>
<organism evidence="2 3">
    <name type="scientific">Hibiscus sabdariffa</name>
    <name type="common">roselle</name>
    <dbReference type="NCBI Taxonomy" id="183260"/>
    <lineage>
        <taxon>Eukaryota</taxon>
        <taxon>Viridiplantae</taxon>
        <taxon>Streptophyta</taxon>
        <taxon>Embryophyta</taxon>
        <taxon>Tracheophyta</taxon>
        <taxon>Spermatophyta</taxon>
        <taxon>Magnoliopsida</taxon>
        <taxon>eudicotyledons</taxon>
        <taxon>Gunneridae</taxon>
        <taxon>Pentapetalae</taxon>
        <taxon>rosids</taxon>
        <taxon>malvids</taxon>
        <taxon>Malvales</taxon>
        <taxon>Malvaceae</taxon>
        <taxon>Malvoideae</taxon>
        <taxon>Hibiscus</taxon>
    </lineage>
</organism>
<feature type="domain" description="RNase H type-1" evidence="1">
    <location>
        <begin position="27"/>
        <end position="84"/>
    </location>
</feature>
<evidence type="ECO:0000259" key="1">
    <source>
        <dbReference type="Pfam" id="PF13456"/>
    </source>
</evidence>
<protein>
    <recommendedName>
        <fullName evidence="1">RNase H type-1 domain-containing protein</fullName>
    </recommendedName>
</protein>
<sequence length="176" mass="19165">MDHKSARARVGNIEGAAGIIGRYRKIFKQDERLASLGWVIRDADGFILAAECALAPHVPSSFAAEALAVKRGVKSAIDLGFRNVSKAEALVAPVPIQVNLHTCALGFGVLDMVLFPSGKHQMLHPVLNKLSNSAWKYWELFKAIHNLTELLGNVIFVNIFREANGIVDAMAKEGSF</sequence>
<dbReference type="Pfam" id="PF13456">
    <property type="entry name" value="RVT_3"/>
    <property type="match status" value="1"/>
</dbReference>
<gene>
    <name evidence="2" type="ORF">V6N12_039676</name>
</gene>
<dbReference type="InterPro" id="IPR044730">
    <property type="entry name" value="RNase_H-like_dom_plant"/>
</dbReference>
<accession>A0ABR2E1E9</accession>
<dbReference type="PANTHER" id="PTHR47074:SF11">
    <property type="entry name" value="REVERSE TRANSCRIPTASE-LIKE PROTEIN"/>
    <property type="match status" value="1"/>
</dbReference>
<dbReference type="Gene3D" id="3.30.420.10">
    <property type="entry name" value="Ribonuclease H-like superfamily/Ribonuclease H"/>
    <property type="match status" value="1"/>
</dbReference>
<dbReference type="Proteomes" id="UP001472677">
    <property type="component" value="Unassembled WGS sequence"/>
</dbReference>
<evidence type="ECO:0000313" key="2">
    <source>
        <dbReference type="EMBL" id="KAK8551001.1"/>
    </source>
</evidence>
<proteinExistence type="predicted"/>
<name>A0ABR2E1E9_9ROSI</name>
<dbReference type="InterPro" id="IPR052929">
    <property type="entry name" value="RNase_H-like_EbsB-rel"/>
</dbReference>
<dbReference type="InterPro" id="IPR036397">
    <property type="entry name" value="RNaseH_sf"/>
</dbReference>